<reference evidence="5 6" key="1">
    <citation type="submission" date="2018-11" db="EMBL/GenBank/DDBJ databases">
        <authorList>
            <consortium name="Pathogen Informatics"/>
        </authorList>
    </citation>
    <scope>NUCLEOTIDE SEQUENCE [LARGE SCALE GENOMIC DNA]</scope>
</reference>
<dbReference type="AlphaFoldDB" id="A0A3P8BQD3"/>
<dbReference type="GO" id="GO:0046872">
    <property type="term" value="F:metal ion binding"/>
    <property type="evidence" value="ECO:0007669"/>
    <property type="project" value="UniProtKB-KW"/>
</dbReference>
<dbReference type="OrthoDB" id="10070851at2759"/>
<feature type="domain" description="PH" evidence="4">
    <location>
        <begin position="163"/>
        <end position="195"/>
    </location>
</feature>
<evidence type="ECO:0000313" key="6">
    <source>
        <dbReference type="Proteomes" id="UP000270296"/>
    </source>
</evidence>
<name>A0A3P8BQD3_9BILA</name>
<dbReference type="InterPro" id="IPR045258">
    <property type="entry name" value="ACAP1/2/3-like"/>
</dbReference>
<dbReference type="InterPro" id="IPR001849">
    <property type="entry name" value="PH_domain"/>
</dbReference>
<evidence type="ECO:0000256" key="2">
    <source>
        <dbReference type="ARBA" id="ARBA00022833"/>
    </source>
</evidence>
<keyword evidence="6" id="KW-1185">Reference proteome</keyword>
<keyword evidence="1" id="KW-0479">Metal-binding</keyword>
<dbReference type="InterPro" id="IPR027267">
    <property type="entry name" value="AH/BAR_dom_sf"/>
</dbReference>
<dbReference type="EMBL" id="UZAM01012086">
    <property type="protein sequence ID" value="VDP19970.1"/>
    <property type="molecule type" value="Genomic_DNA"/>
</dbReference>
<organism evidence="5 6">
    <name type="scientific">Soboliphyme baturini</name>
    <dbReference type="NCBI Taxonomy" id="241478"/>
    <lineage>
        <taxon>Eukaryota</taxon>
        <taxon>Metazoa</taxon>
        <taxon>Ecdysozoa</taxon>
        <taxon>Nematoda</taxon>
        <taxon>Enoplea</taxon>
        <taxon>Dorylaimia</taxon>
        <taxon>Dioctophymatida</taxon>
        <taxon>Dioctophymatoidea</taxon>
        <taxon>Soboliphymatidae</taxon>
        <taxon>Soboliphyme</taxon>
    </lineage>
</organism>
<dbReference type="InterPro" id="IPR004148">
    <property type="entry name" value="BAR_dom"/>
</dbReference>
<dbReference type="Pfam" id="PF16746">
    <property type="entry name" value="BAR_3"/>
    <property type="match status" value="1"/>
</dbReference>
<feature type="region of interest" description="Disordered" evidence="3">
    <location>
        <begin position="293"/>
        <end position="313"/>
    </location>
</feature>
<dbReference type="Gene3D" id="1.20.1270.60">
    <property type="entry name" value="Arfaptin homology (AH) domain/BAR domain"/>
    <property type="match status" value="1"/>
</dbReference>
<dbReference type="InterPro" id="IPR011993">
    <property type="entry name" value="PH-like_dom_sf"/>
</dbReference>
<dbReference type="GO" id="GO:0005096">
    <property type="term" value="F:GTPase activator activity"/>
    <property type="evidence" value="ECO:0007669"/>
    <property type="project" value="InterPro"/>
</dbReference>
<proteinExistence type="predicted"/>
<evidence type="ECO:0000259" key="4">
    <source>
        <dbReference type="PROSITE" id="PS50003"/>
    </source>
</evidence>
<dbReference type="GO" id="GO:0005737">
    <property type="term" value="C:cytoplasm"/>
    <property type="evidence" value="ECO:0007669"/>
    <property type="project" value="InterPro"/>
</dbReference>
<accession>A0A3P8BQD3</accession>
<dbReference type="Pfam" id="PF00169">
    <property type="entry name" value="PH"/>
    <property type="match status" value="1"/>
</dbReference>
<dbReference type="PANTHER" id="PTHR23180">
    <property type="entry name" value="CENTAURIN/ARF"/>
    <property type="match status" value="1"/>
</dbReference>
<dbReference type="Proteomes" id="UP000270296">
    <property type="component" value="Unassembled WGS sequence"/>
</dbReference>
<sequence length="352" mass="40496">MIEQTYWSLVKNLNDLCNRYFHDVQNHFVRVNRSLDEALAKSASVSKSKEQECFEAQNELTSVGTCFAHSSLDYIYQMNLMHATKKYKITEAFLSYIRACETYFHQGYDLFGDEWSKTKDTLNDQLTRFKNEERQVEKKMQDRHAIVPKEIFEHPPGMPLDPEIVVEGYLFKRSSKAIKTWHRRWFMVRDNKFLYCHRESFTVMESDLRLCLVRPLPASFDRRNLRISLLFSDSESLCLGWIKALQRTIESALHDCSISEVSASLPLERDPQKNCFSIVTAKGKTGKENCNPNYANSSSSSSSSSIAASPFGSQRQTRQTALPTFPILCQSLSLGKRQMHSGTDSFHMFAPG</sequence>
<dbReference type="SUPFAM" id="SSF50729">
    <property type="entry name" value="PH domain-like"/>
    <property type="match status" value="1"/>
</dbReference>
<dbReference type="Gene3D" id="2.30.29.30">
    <property type="entry name" value="Pleckstrin-homology domain (PH domain)/Phosphotyrosine-binding domain (PTB)"/>
    <property type="match status" value="1"/>
</dbReference>
<evidence type="ECO:0000256" key="1">
    <source>
        <dbReference type="ARBA" id="ARBA00022723"/>
    </source>
</evidence>
<evidence type="ECO:0000313" key="5">
    <source>
        <dbReference type="EMBL" id="VDP19970.1"/>
    </source>
</evidence>
<keyword evidence="2" id="KW-0862">Zinc</keyword>
<dbReference type="SMART" id="SM00233">
    <property type="entry name" value="PH"/>
    <property type="match status" value="1"/>
</dbReference>
<gene>
    <name evidence="5" type="ORF">SBAD_LOCUS8895</name>
</gene>
<evidence type="ECO:0000256" key="3">
    <source>
        <dbReference type="SAM" id="MobiDB-lite"/>
    </source>
</evidence>
<dbReference type="PROSITE" id="PS50003">
    <property type="entry name" value="PH_DOMAIN"/>
    <property type="match status" value="1"/>
</dbReference>
<protein>
    <recommendedName>
        <fullName evidence="4">PH domain-containing protein</fullName>
    </recommendedName>
</protein>
<dbReference type="SUPFAM" id="SSF103657">
    <property type="entry name" value="BAR/IMD domain-like"/>
    <property type="match status" value="1"/>
</dbReference>
<dbReference type="PANTHER" id="PTHR23180:SF399">
    <property type="entry name" value="BLOWN FUSE, ISOFORM A-RELATED"/>
    <property type="match status" value="1"/>
</dbReference>